<keyword evidence="4" id="KW-1185">Reference proteome</keyword>
<feature type="transmembrane region" description="Helical" evidence="1">
    <location>
        <begin position="83"/>
        <end position="104"/>
    </location>
</feature>
<dbReference type="RefSeq" id="WP_250874552.1">
    <property type="nucleotide sequence ID" value="NZ_JALXFV010000008.1"/>
</dbReference>
<proteinExistence type="predicted"/>
<evidence type="ECO:0000313" key="3">
    <source>
        <dbReference type="EMBL" id="MFD1514610.1"/>
    </source>
</evidence>
<dbReference type="Pfam" id="PF04892">
    <property type="entry name" value="VanZ"/>
    <property type="match status" value="1"/>
</dbReference>
<keyword evidence="1" id="KW-0472">Membrane</keyword>
<accession>A0ABD6AYM5</accession>
<dbReference type="PANTHER" id="PTHR28008:SF1">
    <property type="entry name" value="DOMAIN PROTEIN, PUTATIVE (AFU_ORTHOLOGUE AFUA_3G10980)-RELATED"/>
    <property type="match status" value="1"/>
</dbReference>
<sequence length="148" mass="14664">MVGVRSVALAPRTRVASVGVVAVGILLASVVDPGSTGAAGSTPSFDPPGPFGVDKWVHAGSYAALALVATYALAAWTDVTRWGTLLAVVAVVALYGVGIEVVQATIPARSFDLVDMAANATGALLAAAGWSLFAPRTAGASPGVSDSD</sequence>
<evidence type="ECO:0000256" key="1">
    <source>
        <dbReference type="SAM" id="Phobius"/>
    </source>
</evidence>
<dbReference type="AlphaFoldDB" id="A0ABD6AYM5"/>
<gene>
    <name evidence="3" type="ORF">ACFSBT_15115</name>
</gene>
<organism evidence="3 4">
    <name type="scientific">Halomarina rubra</name>
    <dbReference type="NCBI Taxonomy" id="2071873"/>
    <lineage>
        <taxon>Archaea</taxon>
        <taxon>Methanobacteriati</taxon>
        <taxon>Methanobacteriota</taxon>
        <taxon>Stenosarchaea group</taxon>
        <taxon>Halobacteria</taxon>
        <taxon>Halobacteriales</taxon>
        <taxon>Natronomonadaceae</taxon>
        <taxon>Halomarina</taxon>
    </lineage>
</organism>
<feature type="transmembrane region" description="Helical" evidence="1">
    <location>
        <begin position="56"/>
        <end position="76"/>
    </location>
</feature>
<comment type="caution">
    <text evidence="3">The sequence shown here is derived from an EMBL/GenBank/DDBJ whole genome shotgun (WGS) entry which is preliminary data.</text>
</comment>
<evidence type="ECO:0000259" key="2">
    <source>
        <dbReference type="Pfam" id="PF04892"/>
    </source>
</evidence>
<protein>
    <submittedName>
        <fullName evidence="3">VanZ family protein</fullName>
    </submittedName>
</protein>
<reference evidence="3 4" key="1">
    <citation type="journal article" date="2019" name="Int. J. Syst. Evol. Microbiol.">
        <title>The Global Catalogue of Microorganisms (GCM) 10K type strain sequencing project: providing services to taxonomists for standard genome sequencing and annotation.</title>
        <authorList>
            <consortium name="The Broad Institute Genomics Platform"/>
            <consortium name="The Broad Institute Genome Sequencing Center for Infectious Disease"/>
            <person name="Wu L."/>
            <person name="Ma J."/>
        </authorList>
    </citation>
    <scope>NUCLEOTIDE SEQUENCE [LARGE SCALE GENOMIC DNA]</scope>
    <source>
        <strain evidence="3 4">CGMCC 1.12563</strain>
    </source>
</reference>
<keyword evidence="1" id="KW-0812">Transmembrane</keyword>
<feature type="transmembrane region" description="Helical" evidence="1">
    <location>
        <begin position="116"/>
        <end position="133"/>
    </location>
</feature>
<dbReference type="NCBIfam" id="NF037970">
    <property type="entry name" value="vanZ_1"/>
    <property type="match status" value="1"/>
</dbReference>
<feature type="domain" description="VanZ-like" evidence="2">
    <location>
        <begin position="65"/>
        <end position="133"/>
    </location>
</feature>
<keyword evidence="1" id="KW-1133">Transmembrane helix</keyword>
<name>A0ABD6AYM5_9EURY</name>
<dbReference type="Proteomes" id="UP001597187">
    <property type="component" value="Unassembled WGS sequence"/>
</dbReference>
<dbReference type="EMBL" id="JBHUDC010000008">
    <property type="protein sequence ID" value="MFD1514610.1"/>
    <property type="molecule type" value="Genomic_DNA"/>
</dbReference>
<dbReference type="PANTHER" id="PTHR28008">
    <property type="entry name" value="DOMAIN PROTEIN, PUTATIVE (AFU_ORTHOLOGUE AFUA_3G10980)-RELATED"/>
    <property type="match status" value="1"/>
</dbReference>
<dbReference type="InterPro" id="IPR006976">
    <property type="entry name" value="VanZ-like"/>
</dbReference>
<evidence type="ECO:0000313" key="4">
    <source>
        <dbReference type="Proteomes" id="UP001597187"/>
    </source>
</evidence>